<name>A0A1G2Q0X7_9BACT</name>
<comment type="caution">
    <text evidence="3">The sequence shown here is derived from an EMBL/GenBank/DDBJ whole genome shotgun (WGS) entry which is preliminary data.</text>
</comment>
<gene>
    <name evidence="3" type="ORF">A2Z62_00465</name>
</gene>
<feature type="transmembrane region" description="Helical" evidence="1">
    <location>
        <begin position="396"/>
        <end position="417"/>
    </location>
</feature>
<keyword evidence="1" id="KW-1133">Transmembrane helix</keyword>
<accession>A0A1G2Q0X7</accession>
<keyword evidence="1" id="KW-0812">Transmembrane</keyword>
<evidence type="ECO:0000313" key="3">
    <source>
        <dbReference type="EMBL" id="OHA54226.1"/>
    </source>
</evidence>
<dbReference type="Proteomes" id="UP000177649">
    <property type="component" value="Unassembled WGS sequence"/>
</dbReference>
<feature type="transmembrane region" description="Helical" evidence="1">
    <location>
        <begin position="163"/>
        <end position="181"/>
    </location>
</feature>
<reference evidence="3 4" key="1">
    <citation type="journal article" date="2016" name="Nat. Commun.">
        <title>Thousands of microbial genomes shed light on interconnected biogeochemical processes in an aquifer system.</title>
        <authorList>
            <person name="Anantharaman K."/>
            <person name="Brown C.T."/>
            <person name="Hug L.A."/>
            <person name="Sharon I."/>
            <person name="Castelle C.J."/>
            <person name="Probst A.J."/>
            <person name="Thomas B.C."/>
            <person name="Singh A."/>
            <person name="Wilkins M.J."/>
            <person name="Karaoz U."/>
            <person name="Brodie E.L."/>
            <person name="Williams K.H."/>
            <person name="Hubbard S.S."/>
            <person name="Banfield J.F."/>
        </authorList>
    </citation>
    <scope>NUCLEOTIDE SEQUENCE [LARGE SCALE GENOMIC DNA]</scope>
</reference>
<dbReference type="AlphaFoldDB" id="A0A1G2Q0X7"/>
<organism evidence="3 4">
    <name type="scientific">Candidatus Terrybacteria bacterium RIFCSPLOWO2_02_42_20</name>
    <dbReference type="NCBI Taxonomy" id="1802370"/>
    <lineage>
        <taxon>Bacteria</taxon>
        <taxon>Candidatus Terryibacteriota</taxon>
    </lineage>
</organism>
<feature type="transmembrane region" description="Helical" evidence="1">
    <location>
        <begin position="285"/>
        <end position="309"/>
    </location>
</feature>
<proteinExistence type="predicted"/>
<feature type="transmembrane region" description="Helical" evidence="1">
    <location>
        <begin position="77"/>
        <end position="100"/>
    </location>
</feature>
<evidence type="ECO:0000256" key="1">
    <source>
        <dbReference type="SAM" id="Phobius"/>
    </source>
</evidence>
<feature type="signal peptide" evidence="2">
    <location>
        <begin position="1"/>
        <end position="20"/>
    </location>
</feature>
<feature type="transmembrane region" description="Helical" evidence="1">
    <location>
        <begin position="346"/>
        <end position="368"/>
    </location>
</feature>
<evidence type="ECO:0000256" key="2">
    <source>
        <dbReference type="SAM" id="SignalP"/>
    </source>
</evidence>
<keyword evidence="2" id="KW-0732">Signal</keyword>
<dbReference type="STRING" id="1802370.A2Z62_00465"/>
<sequence length="730" mass="79804">MLRKIIIYFLIIAVVLPVFASAVPSASGVKIAKAEVTDETSNNTAIKDPCVGGASVIGTALAVLPSLLSPFPSWDCIFFTFTKALYIMVMWPAIWLAGFASEFFNVSIQFSLTGETFDAEKNIMIKEGWILIRDLFNLVFIFILLAAAISTILQHGGLEIKKVLPSLIVVALLVNFSLMIAKMVIDASHILAWEFYNQIDVTDGGKYEFANSKGSVESNQPFTKKNLAGVFLAGFNPQQILVGKTTIQGGEPVLMSPFNEMVIKAREGVKEGGGGKTFLDIMPGVIIIILSEAVLAIYAALILLVGAIMFILRVVVLWLVMIFSPIAFFGMILPSMQKYSGMWWKYLIDQSFFAPAFLFMFMLATKFINSKLIDSLFTVEKNSDSMIVAGLNMGQILIVFFNFLVVGLLLAACLIVAKQLGGKTAEFGIGGAHKIKGLALGGVKYGWAGTKAGTRRFYAPVAEDFAVGKGKAGKVGDFIRRIPILGSLATRKAAGTAIKSRAIIEEKQKKYEKYSPEEMAKIVEAGGRFDKFFSPYETTARARVLDDKKSLKDADPEIILQAIKTLESIGNIKGANDLKKMRPDLAGGVVITAQTARPLTQTIADAIKKAVGFQKPEDITELKFETNFFDKTNNQFNNPAAEQVVKGVLENYKSGQIRKLYERGDDFYNEVVQEIHNLAPLTQQQIQAGQTKIKAVDVANAMRQHPLFLKNKGLATALESGNLNDLLGLG</sequence>
<dbReference type="EMBL" id="MHTA01000018">
    <property type="protein sequence ID" value="OHA54226.1"/>
    <property type="molecule type" value="Genomic_DNA"/>
</dbReference>
<evidence type="ECO:0000313" key="4">
    <source>
        <dbReference type="Proteomes" id="UP000177649"/>
    </source>
</evidence>
<feature type="chain" id="PRO_5009583971" description="TraG N-terminal Proteobacteria domain-containing protein" evidence="2">
    <location>
        <begin position="21"/>
        <end position="730"/>
    </location>
</feature>
<keyword evidence="1" id="KW-0472">Membrane</keyword>
<feature type="transmembrane region" description="Helical" evidence="1">
    <location>
        <begin position="135"/>
        <end position="157"/>
    </location>
</feature>
<protein>
    <recommendedName>
        <fullName evidence="5">TraG N-terminal Proteobacteria domain-containing protein</fullName>
    </recommendedName>
</protein>
<feature type="transmembrane region" description="Helical" evidence="1">
    <location>
        <begin position="315"/>
        <end position="334"/>
    </location>
</feature>
<evidence type="ECO:0008006" key="5">
    <source>
        <dbReference type="Google" id="ProtNLM"/>
    </source>
</evidence>